<dbReference type="EMBL" id="JBHRSS010000001">
    <property type="protein sequence ID" value="MFC3102416.1"/>
    <property type="molecule type" value="Genomic_DNA"/>
</dbReference>
<dbReference type="InterPro" id="IPR007443">
    <property type="entry name" value="LpoA"/>
</dbReference>
<evidence type="ECO:0000256" key="4">
    <source>
        <dbReference type="ARBA" id="ARBA00023136"/>
    </source>
</evidence>
<evidence type="ECO:0000313" key="11">
    <source>
        <dbReference type="Proteomes" id="UP001595462"/>
    </source>
</evidence>
<accession>A0ABV7EKJ4</accession>
<dbReference type="SUPFAM" id="SSF53822">
    <property type="entry name" value="Periplasmic binding protein-like I"/>
    <property type="match status" value="1"/>
</dbReference>
<evidence type="ECO:0000256" key="9">
    <source>
        <dbReference type="SAM" id="SignalP"/>
    </source>
</evidence>
<evidence type="ECO:0000256" key="8">
    <source>
        <dbReference type="SAM" id="MobiDB-lite"/>
    </source>
</evidence>
<evidence type="ECO:0000256" key="5">
    <source>
        <dbReference type="ARBA" id="ARBA00023139"/>
    </source>
</evidence>
<feature type="compositionally biased region" description="Low complexity" evidence="8">
    <location>
        <begin position="267"/>
        <end position="282"/>
    </location>
</feature>
<comment type="caution">
    <text evidence="10">The sequence shown here is derived from an EMBL/GenBank/DDBJ whole genome shotgun (WGS) entry which is preliminary data.</text>
</comment>
<feature type="chain" id="PRO_5045887756" evidence="9">
    <location>
        <begin position="23"/>
        <end position="636"/>
    </location>
</feature>
<dbReference type="Pfam" id="PF04348">
    <property type="entry name" value="LppC"/>
    <property type="match status" value="1"/>
</dbReference>
<sequence>MTPSIKPTFHALSLLLVAFVLAGCAVQQPRSTPGPQPTQSNNPQMAAAQGDYERAANLYMQASTRTSDPAQRQRLRLQAGLAAAQAGNASMAQQILASIQPSTLGDMDRSRYELARREISIDGLTPDQALAQLPPPNSGVPPAIAELVWEKRAQLHFAQNALIAGIGDLVQRGVWLVDETALSANDERIYAKALDSIAYGQGPESRPAGNADDTTRGWLALADIGQRQWASRDQRDQALAAWEQRYPGHPATRSILRDRFDYTPATQPAATGQPGQFPQQGPAPRPSSDTVALALPLTGKFANAAEAIRDGFLFAYGNTRTNAPQPLIYDSNTLTPAAILDQAQRDGVGILVGPLDKPKVAEIGRLPSDIPEVALNYTDTQNNRPGFYQFALAPEDEAAAVARHASERGYARALALVPKGDWGSRVFDAFRSRFNADGGQVVNYATYDAGDRDYRGPIQSVLSGYQQGQGADFIFVAARPLQARLIRSQLRFYRASNLPMLSTSHAYTGTVNAGDDIDLNGVGFADMPWVVGSGDFLETRRNEARQQYGDVAEHYSRLFAMGMDAWKLTDNIAKEGLSSGDVFEGMTGVLALQPDGRVTRYLAWAVFRSGRPQLVQMPSESDARIDSTQSVPWEQR</sequence>
<feature type="region of interest" description="Disordered" evidence="8">
    <location>
        <begin position="28"/>
        <end position="48"/>
    </location>
</feature>
<keyword evidence="6" id="KW-0998">Cell outer membrane</keyword>
<dbReference type="RefSeq" id="WP_380685453.1">
    <property type="nucleotide sequence ID" value="NZ_JBHRSS010000001.1"/>
</dbReference>
<evidence type="ECO:0000256" key="2">
    <source>
        <dbReference type="ARBA" id="ARBA00022960"/>
    </source>
</evidence>
<keyword evidence="1 9" id="KW-0732">Signal</keyword>
<dbReference type="PANTHER" id="PTHR38038:SF1">
    <property type="entry name" value="PENICILLIN-BINDING PROTEIN ACTIVATOR LPOA"/>
    <property type="match status" value="1"/>
</dbReference>
<name>A0ABV7EKJ4_9GAMM</name>
<organism evidence="10 11">
    <name type="scientific">Salinisphaera aquimarina</name>
    <dbReference type="NCBI Taxonomy" id="2094031"/>
    <lineage>
        <taxon>Bacteria</taxon>
        <taxon>Pseudomonadati</taxon>
        <taxon>Pseudomonadota</taxon>
        <taxon>Gammaproteobacteria</taxon>
        <taxon>Salinisphaerales</taxon>
        <taxon>Salinisphaeraceae</taxon>
        <taxon>Salinisphaera</taxon>
    </lineage>
</organism>
<dbReference type="PANTHER" id="PTHR38038">
    <property type="entry name" value="PENICILLIN-BINDING PROTEIN ACTIVATOR LPOA"/>
    <property type="match status" value="1"/>
</dbReference>
<dbReference type="Proteomes" id="UP001595462">
    <property type="component" value="Unassembled WGS sequence"/>
</dbReference>
<dbReference type="PROSITE" id="PS51257">
    <property type="entry name" value="PROKAR_LIPOPROTEIN"/>
    <property type="match status" value="1"/>
</dbReference>
<evidence type="ECO:0000256" key="7">
    <source>
        <dbReference type="ARBA" id="ARBA00023288"/>
    </source>
</evidence>
<keyword evidence="11" id="KW-1185">Reference proteome</keyword>
<evidence type="ECO:0000256" key="1">
    <source>
        <dbReference type="ARBA" id="ARBA00022729"/>
    </source>
</evidence>
<dbReference type="Gene3D" id="1.25.40.650">
    <property type="match status" value="1"/>
</dbReference>
<dbReference type="InterPro" id="IPR028082">
    <property type="entry name" value="Peripla_BP_I"/>
</dbReference>
<keyword evidence="3" id="KW-0573">Peptidoglycan synthesis</keyword>
<feature type="compositionally biased region" description="Polar residues" evidence="8">
    <location>
        <begin position="28"/>
        <end position="44"/>
    </location>
</feature>
<feature type="region of interest" description="Disordered" evidence="8">
    <location>
        <begin position="617"/>
        <end position="636"/>
    </location>
</feature>
<dbReference type="Gene3D" id="3.40.50.2300">
    <property type="match status" value="2"/>
</dbReference>
<evidence type="ECO:0000256" key="3">
    <source>
        <dbReference type="ARBA" id="ARBA00022984"/>
    </source>
</evidence>
<proteinExistence type="predicted"/>
<evidence type="ECO:0000256" key="6">
    <source>
        <dbReference type="ARBA" id="ARBA00023237"/>
    </source>
</evidence>
<keyword evidence="4" id="KW-0472">Membrane</keyword>
<evidence type="ECO:0000313" key="10">
    <source>
        <dbReference type="EMBL" id="MFC3102416.1"/>
    </source>
</evidence>
<feature type="signal peptide" evidence="9">
    <location>
        <begin position="1"/>
        <end position="22"/>
    </location>
</feature>
<gene>
    <name evidence="10" type="ORF">ACFOSU_00755</name>
</gene>
<keyword evidence="2" id="KW-0133">Cell shape</keyword>
<protein>
    <submittedName>
        <fullName evidence="10">Penicillin-binding protein activator</fullName>
    </submittedName>
</protein>
<feature type="compositionally biased region" description="Polar residues" evidence="8">
    <location>
        <begin position="626"/>
        <end position="636"/>
    </location>
</feature>
<dbReference type="Gene3D" id="1.25.40.10">
    <property type="entry name" value="Tetratricopeptide repeat domain"/>
    <property type="match status" value="1"/>
</dbReference>
<reference evidence="11" key="1">
    <citation type="journal article" date="2019" name="Int. J. Syst. Evol. Microbiol.">
        <title>The Global Catalogue of Microorganisms (GCM) 10K type strain sequencing project: providing services to taxonomists for standard genome sequencing and annotation.</title>
        <authorList>
            <consortium name="The Broad Institute Genomics Platform"/>
            <consortium name="The Broad Institute Genome Sequencing Center for Infectious Disease"/>
            <person name="Wu L."/>
            <person name="Ma J."/>
        </authorList>
    </citation>
    <scope>NUCLEOTIDE SEQUENCE [LARGE SCALE GENOMIC DNA]</scope>
    <source>
        <strain evidence="11">KCTC 52640</strain>
    </source>
</reference>
<dbReference type="CDD" id="cd06339">
    <property type="entry name" value="PBP1_YraM_LppC_lipoprotein-like"/>
    <property type="match status" value="1"/>
</dbReference>
<keyword evidence="7" id="KW-0449">Lipoprotein</keyword>
<feature type="region of interest" description="Disordered" evidence="8">
    <location>
        <begin position="264"/>
        <end position="288"/>
    </location>
</feature>
<keyword evidence="5" id="KW-0564">Palmitate</keyword>
<dbReference type="InterPro" id="IPR011990">
    <property type="entry name" value="TPR-like_helical_dom_sf"/>
</dbReference>